<dbReference type="EMBL" id="CASHTH010003793">
    <property type="protein sequence ID" value="CAI8049457.1"/>
    <property type="molecule type" value="Genomic_DNA"/>
</dbReference>
<protein>
    <submittedName>
        <fullName evidence="6">Uncharacterized ABC transporter ATP-binding protein YknU</fullName>
    </submittedName>
</protein>
<proteinExistence type="predicted"/>
<gene>
    <name evidence="6" type="ORF">GBAR_LOCUS27226</name>
</gene>
<comment type="caution">
    <text evidence="6">The sequence shown here is derived from an EMBL/GenBank/DDBJ whole genome shotgun (WGS) entry which is preliminary data.</text>
</comment>
<comment type="subcellular location">
    <subcellularLocation>
        <location evidence="1">Membrane</location>
        <topology evidence="1">Multi-pass membrane protein</topology>
    </subcellularLocation>
</comment>
<keyword evidence="3" id="KW-1133">Transmembrane helix</keyword>
<dbReference type="AlphaFoldDB" id="A0AA35TK85"/>
<dbReference type="GO" id="GO:0016020">
    <property type="term" value="C:membrane"/>
    <property type="evidence" value="ECO:0007669"/>
    <property type="project" value="UniProtKB-SubCell"/>
</dbReference>
<dbReference type="GO" id="GO:0016887">
    <property type="term" value="F:ATP hydrolysis activity"/>
    <property type="evidence" value="ECO:0007669"/>
    <property type="project" value="InterPro"/>
</dbReference>
<dbReference type="InterPro" id="IPR003439">
    <property type="entry name" value="ABC_transporter-like_ATP-bd"/>
</dbReference>
<dbReference type="PANTHER" id="PTHR24221">
    <property type="entry name" value="ATP-BINDING CASSETTE SUB-FAMILY B"/>
    <property type="match status" value="1"/>
</dbReference>
<dbReference type="InterPro" id="IPR036640">
    <property type="entry name" value="ABC1_TM_sf"/>
</dbReference>
<dbReference type="Pfam" id="PF00005">
    <property type="entry name" value="ABC_tran"/>
    <property type="match status" value="1"/>
</dbReference>
<dbReference type="PANTHER" id="PTHR24221:SF654">
    <property type="entry name" value="ATP-BINDING CASSETTE SUB-FAMILY B MEMBER 6"/>
    <property type="match status" value="1"/>
</dbReference>
<dbReference type="SUPFAM" id="SSF52540">
    <property type="entry name" value="P-loop containing nucleoside triphosphate hydrolases"/>
    <property type="match status" value="1"/>
</dbReference>
<dbReference type="Proteomes" id="UP001174909">
    <property type="component" value="Unassembled WGS sequence"/>
</dbReference>
<evidence type="ECO:0000256" key="2">
    <source>
        <dbReference type="ARBA" id="ARBA00022692"/>
    </source>
</evidence>
<accession>A0AA35TK85</accession>
<keyword evidence="4" id="KW-0472">Membrane</keyword>
<dbReference type="Gene3D" id="3.40.50.300">
    <property type="entry name" value="P-loop containing nucleotide triphosphate hydrolases"/>
    <property type="match status" value="1"/>
</dbReference>
<keyword evidence="6" id="KW-0547">Nucleotide-binding</keyword>
<evidence type="ECO:0000313" key="7">
    <source>
        <dbReference type="Proteomes" id="UP001174909"/>
    </source>
</evidence>
<reference evidence="6" key="1">
    <citation type="submission" date="2023-03" db="EMBL/GenBank/DDBJ databases">
        <authorList>
            <person name="Steffen K."/>
            <person name="Cardenas P."/>
        </authorList>
    </citation>
    <scope>NUCLEOTIDE SEQUENCE</scope>
</reference>
<organism evidence="6 7">
    <name type="scientific">Geodia barretti</name>
    <name type="common">Barrett's horny sponge</name>
    <dbReference type="NCBI Taxonomy" id="519541"/>
    <lineage>
        <taxon>Eukaryota</taxon>
        <taxon>Metazoa</taxon>
        <taxon>Porifera</taxon>
        <taxon>Demospongiae</taxon>
        <taxon>Heteroscleromorpha</taxon>
        <taxon>Tetractinellida</taxon>
        <taxon>Astrophorina</taxon>
        <taxon>Geodiidae</taxon>
        <taxon>Geodia</taxon>
    </lineage>
</organism>
<evidence type="ECO:0000256" key="4">
    <source>
        <dbReference type="ARBA" id="ARBA00023136"/>
    </source>
</evidence>
<evidence type="ECO:0000256" key="3">
    <source>
        <dbReference type="ARBA" id="ARBA00022989"/>
    </source>
</evidence>
<dbReference type="GO" id="GO:0005524">
    <property type="term" value="F:ATP binding"/>
    <property type="evidence" value="ECO:0007669"/>
    <property type="project" value="UniProtKB-KW"/>
</dbReference>
<evidence type="ECO:0000259" key="5">
    <source>
        <dbReference type="PROSITE" id="PS50893"/>
    </source>
</evidence>
<feature type="domain" description="ABC transporter" evidence="5">
    <location>
        <begin position="45"/>
        <end position="217"/>
    </location>
</feature>
<keyword evidence="6" id="KW-0067">ATP-binding</keyword>
<dbReference type="InterPro" id="IPR017871">
    <property type="entry name" value="ABC_transporter-like_CS"/>
</dbReference>
<sequence>MSGFLVNAYARAASGGQRLFEILDTESDVVEKADAIELGRVEGRVRFEDVSFSYQEGKPALKNINLEADPGKVVALIGTPGSGKSTIASLLPRFYEVNSGRITIDGIDIRDVTLKSLRQNMGIVQQDVFLFGAGLRENIAYGREDAPIEDVIRAAKVAQLHDFISALDGSYDTEVGERGVNLSGGQRQRMSIARAVLLDPPIWCWTTRLRAWTRTQRT</sequence>
<dbReference type="PROSITE" id="PS50893">
    <property type="entry name" value="ABC_TRANSPORTER_2"/>
    <property type="match status" value="1"/>
</dbReference>
<dbReference type="Gene3D" id="1.20.1560.10">
    <property type="entry name" value="ABC transporter type 1, transmembrane domain"/>
    <property type="match status" value="1"/>
</dbReference>
<keyword evidence="2" id="KW-0812">Transmembrane</keyword>
<dbReference type="InterPro" id="IPR039421">
    <property type="entry name" value="Type_1_exporter"/>
</dbReference>
<evidence type="ECO:0000256" key="1">
    <source>
        <dbReference type="ARBA" id="ARBA00004141"/>
    </source>
</evidence>
<name>A0AA35TK85_GEOBA</name>
<dbReference type="GO" id="GO:0042626">
    <property type="term" value="F:ATPase-coupled transmembrane transporter activity"/>
    <property type="evidence" value="ECO:0007669"/>
    <property type="project" value="TreeGrafter"/>
</dbReference>
<dbReference type="InterPro" id="IPR027417">
    <property type="entry name" value="P-loop_NTPase"/>
</dbReference>
<keyword evidence="7" id="KW-1185">Reference proteome</keyword>
<evidence type="ECO:0000313" key="6">
    <source>
        <dbReference type="EMBL" id="CAI8049457.1"/>
    </source>
</evidence>
<dbReference type="PROSITE" id="PS00211">
    <property type="entry name" value="ABC_TRANSPORTER_1"/>
    <property type="match status" value="1"/>
</dbReference>